<sequence length="283" mass="31114">MSFNIAGTRVLITGAAMGMGRLYAERAVAERADTVILWDINEEALAETAAALRLVSNAGADSDTLIVPMLVDISDRLQLEHAAQLVREEHGGVDVLINNAGVVKGALFWEHDNERDTEFTMRINTLAPMFLTREFLPGMIAGKRRSRIVNIASAAGTLSNPRMSVYAASKWALIGWSDSVRLELAQEGIRNVMVTTVCPSYIATGMFEGVKGPLMTPIMQPDYVVDRVWKAMKEGKGMLMLPWTVHMSKVLKGILPQAAFDVVADKVFGVYDTMEHFTGRVKK</sequence>
<dbReference type="SUPFAM" id="SSF51735">
    <property type="entry name" value="NAD(P)-binding Rossmann-fold domains"/>
    <property type="match status" value="1"/>
</dbReference>
<comment type="similarity">
    <text evidence="1 3">Belongs to the short-chain dehydrogenases/reductases (SDR) family.</text>
</comment>
<evidence type="ECO:0000313" key="5">
    <source>
        <dbReference type="Proteomes" id="UP000524237"/>
    </source>
</evidence>
<evidence type="ECO:0000256" key="2">
    <source>
        <dbReference type="ARBA" id="ARBA00023002"/>
    </source>
</evidence>
<accession>A0A7W3JVP1</accession>
<evidence type="ECO:0000256" key="3">
    <source>
        <dbReference type="RuleBase" id="RU000363"/>
    </source>
</evidence>
<dbReference type="PRINTS" id="PR00080">
    <property type="entry name" value="SDRFAMILY"/>
</dbReference>
<dbReference type="RefSeq" id="WP_182485437.1">
    <property type="nucleotide sequence ID" value="NZ_JACGWU010000010.1"/>
</dbReference>
<evidence type="ECO:0000256" key="1">
    <source>
        <dbReference type="ARBA" id="ARBA00006484"/>
    </source>
</evidence>
<name>A0A7W3JVP1_9MICO</name>
<dbReference type="InterPro" id="IPR020904">
    <property type="entry name" value="Sc_DH/Rdtase_CS"/>
</dbReference>
<dbReference type="PANTHER" id="PTHR24322:SF736">
    <property type="entry name" value="RETINOL DEHYDROGENASE 10"/>
    <property type="match status" value="1"/>
</dbReference>
<dbReference type="PANTHER" id="PTHR24322">
    <property type="entry name" value="PKSB"/>
    <property type="match status" value="1"/>
</dbReference>
<organism evidence="4 5">
    <name type="scientific">Alpinimonas psychrophila</name>
    <dbReference type="NCBI Taxonomy" id="748908"/>
    <lineage>
        <taxon>Bacteria</taxon>
        <taxon>Bacillati</taxon>
        <taxon>Actinomycetota</taxon>
        <taxon>Actinomycetes</taxon>
        <taxon>Micrococcales</taxon>
        <taxon>Microbacteriaceae</taxon>
        <taxon>Alpinimonas</taxon>
    </lineage>
</organism>
<reference evidence="4 5" key="1">
    <citation type="submission" date="2020-07" db="EMBL/GenBank/DDBJ databases">
        <title>Sequencing the genomes of 1000 actinobacteria strains.</title>
        <authorList>
            <person name="Klenk H.-P."/>
        </authorList>
    </citation>
    <scope>NUCLEOTIDE SEQUENCE [LARGE SCALE GENOMIC DNA]</scope>
    <source>
        <strain evidence="4 5">DSM 23737</strain>
    </source>
</reference>
<dbReference type="Pfam" id="PF00106">
    <property type="entry name" value="adh_short"/>
    <property type="match status" value="1"/>
</dbReference>
<evidence type="ECO:0000313" key="4">
    <source>
        <dbReference type="EMBL" id="MBA8830030.1"/>
    </source>
</evidence>
<protein>
    <submittedName>
        <fullName evidence="4">Short-subunit dehydrogenase</fullName>
    </submittedName>
</protein>
<dbReference type="PROSITE" id="PS00061">
    <property type="entry name" value="ADH_SHORT"/>
    <property type="match status" value="1"/>
</dbReference>
<keyword evidence="2" id="KW-0560">Oxidoreductase</keyword>
<dbReference type="PRINTS" id="PR00081">
    <property type="entry name" value="GDHRDH"/>
</dbReference>
<dbReference type="GO" id="GO:0016616">
    <property type="term" value="F:oxidoreductase activity, acting on the CH-OH group of donors, NAD or NADP as acceptor"/>
    <property type="evidence" value="ECO:0007669"/>
    <property type="project" value="TreeGrafter"/>
</dbReference>
<gene>
    <name evidence="4" type="ORF">FB555_002157</name>
</gene>
<keyword evidence="5" id="KW-1185">Reference proteome</keyword>
<proteinExistence type="inferred from homology"/>
<dbReference type="Gene3D" id="3.40.50.720">
    <property type="entry name" value="NAD(P)-binding Rossmann-like Domain"/>
    <property type="match status" value="1"/>
</dbReference>
<dbReference type="AlphaFoldDB" id="A0A7W3JVP1"/>
<dbReference type="InterPro" id="IPR002347">
    <property type="entry name" value="SDR_fam"/>
</dbReference>
<comment type="caution">
    <text evidence="4">The sequence shown here is derived from an EMBL/GenBank/DDBJ whole genome shotgun (WGS) entry which is preliminary data.</text>
</comment>
<dbReference type="Proteomes" id="UP000524237">
    <property type="component" value="Unassembled WGS sequence"/>
</dbReference>
<dbReference type="EMBL" id="JACGWU010000010">
    <property type="protein sequence ID" value="MBA8830030.1"/>
    <property type="molecule type" value="Genomic_DNA"/>
</dbReference>
<dbReference type="InterPro" id="IPR036291">
    <property type="entry name" value="NAD(P)-bd_dom_sf"/>
</dbReference>